<organism evidence="1 2">
    <name type="scientific">Sphingobium indicum (strain DSM 16413 / CCM 7287 / MTCC 6362 / UT26 / NBRC 101211 / UT26S)</name>
    <name type="common">Sphingobium japonicum</name>
    <dbReference type="NCBI Taxonomy" id="452662"/>
    <lineage>
        <taxon>Bacteria</taxon>
        <taxon>Pseudomonadati</taxon>
        <taxon>Pseudomonadota</taxon>
        <taxon>Alphaproteobacteria</taxon>
        <taxon>Sphingomonadales</taxon>
        <taxon>Sphingomonadaceae</taxon>
        <taxon>Sphingobium</taxon>
    </lineage>
</organism>
<dbReference type="Proteomes" id="UP000007753">
    <property type="component" value="Chromosome 2"/>
</dbReference>
<dbReference type="KEGG" id="sjp:SJA_C2-00080"/>
<evidence type="ECO:0000313" key="1">
    <source>
        <dbReference type="EMBL" id="BAI98371.1"/>
    </source>
</evidence>
<sequence length="55" mass="5931">MFCRDVGKPFSALPAVLPDETARMDCVKRNHIAAFRICHCTPAAPIGECLSGILS</sequence>
<reference evidence="1 2" key="1">
    <citation type="journal article" date="2010" name="J. Bacteriol.">
        <title>Complete genome sequence of the representative gamma-hexachlorocyclohexane-degrading bacterium Sphingobium japonicum UT26.</title>
        <authorList>
            <person name="Nagata Y."/>
            <person name="Ohtsubo Y."/>
            <person name="Endo R."/>
            <person name="Ichikawa N."/>
            <person name="Ankai A."/>
            <person name="Oguchi A."/>
            <person name="Fukui S."/>
            <person name="Fujita N."/>
            <person name="Tsuda M."/>
        </authorList>
    </citation>
    <scope>NUCLEOTIDE SEQUENCE [LARGE SCALE GENOMIC DNA]</scope>
    <source>
        <strain evidence="2">DSM 16413 / CCM 7287 / MTCC 6362 / UT26 / NBRC 101211 / UT26S</strain>
    </source>
</reference>
<protein>
    <submittedName>
        <fullName evidence="1">Uncharacterized protein</fullName>
    </submittedName>
</protein>
<accession>D4Z7A2</accession>
<evidence type="ECO:0000313" key="2">
    <source>
        <dbReference type="Proteomes" id="UP000007753"/>
    </source>
</evidence>
<dbReference type="HOGENOM" id="CLU_3030093_0_0_5"/>
<name>D4Z7A2_SPHIU</name>
<gene>
    <name evidence="1" type="ordered locus">SJA_C2-00080</name>
</gene>
<dbReference type="EMBL" id="AP010804">
    <property type="protein sequence ID" value="BAI98371.1"/>
    <property type="molecule type" value="Genomic_DNA"/>
</dbReference>
<dbReference type="AlphaFoldDB" id="D4Z7A2"/>
<keyword evidence="2" id="KW-1185">Reference proteome</keyword>
<proteinExistence type="predicted"/>